<sequence length="608" mass="68597">MSAPTTARMPDQVLAELTSFVASFWPSQPVLPRAHFGHIRLPPYRPDNWNLRNEIHRSVSSIRDGVRLFFVVPEMEMDIISHTGEQFDQCPLPPVIMSFDAFLDSLRDSRRWVGPDAQDWEPLDQDRGEIFVVIHVDPTFPTDCSLALAALVNWAIAVSCGRGIVRVVTMSTDHEFYELGRLIAIRDPDICANQLDLAALYEQNPVSDTYVSNAGSHCEIADEILAFAWDNFGRPQTIISFEGEAFSKVLVELGREASPGPIESVFTDDRIMDVVGLSESLPNIRILEMDPYLPLPPMALAGETDVHIVLGSQYSAKLAWDGTSDAAPFVSVETSRDQRIAQLWWARQPHSRKTRVYTGGCDIMSFLEERRPRRRMIDARQMGGFVTSLVSMQSLGINARLAIWSLVHHPHNAEKLMDNLKAHGVISDMGLTLPVQEAVDFLQVLPLVKYDHRLALFVARTSTSDFVRATKIQVAALLTVGIYNVVEVENGAIQYTDDGVDLSEEEFSFRCERGELLGWPNVIWLSVGPWKHKSNPSNDPNDSQTIFTKFSKRIRFREPGLIRVQGLVRDMSNTLDVLAMREMFDDDVRDELENQRIRAYFSLRGMPL</sequence>
<dbReference type="AlphaFoldDB" id="A0A8H4LN63"/>
<evidence type="ECO:0000313" key="2">
    <source>
        <dbReference type="Proteomes" id="UP000554235"/>
    </source>
</evidence>
<dbReference type="OrthoDB" id="5035669at2759"/>
<organism evidence="1 2">
    <name type="scientific">Fusarium albosuccineum</name>
    <dbReference type="NCBI Taxonomy" id="1237068"/>
    <lineage>
        <taxon>Eukaryota</taxon>
        <taxon>Fungi</taxon>
        <taxon>Dikarya</taxon>
        <taxon>Ascomycota</taxon>
        <taxon>Pezizomycotina</taxon>
        <taxon>Sordariomycetes</taxon>
        <taxon>Hypocreomycetidae</taxon>
        <taxon>Hypocreales</taxon>
        <taxon>Nectriaceae</taxon>
        <taxon>Fusarium</taxon>
        <taxon>Fusarium decemcellulare species complex</taxon>
    </lineage>
</organism>
<evidence type="ECO:0000313" key="1">
    <source>
        <dbReference type="EMBL" id="KAF4472477.1"/>
    </source>
</evidence>
<dbReference type="EMBL" id="JAADYS010000070">
    <property type="protein sequence ID" value="KAF4472477.1"/>
    <property type="molecule type" value="Genomic_DNA"/>
</dbReference>
<reference evidence="1 2" key="1">
    <citation type="submission" date="2020-01" db="EMBL/GenBank/DDBJ databases">
        <title>Identification and distribution of gene clusters putatively required for synthesis of sphingolipid metabolism inhibitors in phylogenetically diverse species of the filamentous fungus Fusarium.</title>
        <authorList>
            <person name="Kim H.-S."/>
            <person name="Busman M."/>
            <person name="Brown D.W."/>
            <person name="Divon H."/>
            <person name="Uhlig S."/>
            <person name="Proctor R.H."/>
        </authorList>
    </citation>
    <scope>NUCLEOTIDE SEQUENCE [LARGE SCALE GENOMIC DNA]</scope>
    <source>
        <strain evidence="1 2">NRRL 20459</strain>
    </source>
</reference>
<accession>A0A8H4LN63</accession>
<name>A0A8H4LN63_9HYPO</name>
<comment type="caution">
    <text evidence="1">The sequence shown here is derived from an EMBL/GenBank/DDBJ whole genome shotgun (WGS) entry which is preliminary data.</text>
</comment>
<keyword evidence="2" id="KW-1185">Reference proteome</keyword>
<dbReference type="Proteomes" id="UP000554235">
    <property type="component" value="Unassembled WGS sequence"/>
</dbReference>
<protein>
    <submittedName>
        <fullName evidence="1">Uncharacterized protein</fullName>
    </submittedName>
</protein>
<proteinExistence type="predicted"/>
<gene>
    <name evidence="1" type="ORF">FALBO_602</name>
</gene>